<accession>A0A5K7XLF3</accession>
<dbReference type="AlphaFoldDB" id="A0A5K7XLF3"/>
<dbReference type="KEGG" id="lpav:PLANPX_5753"/>
<evidence type="ECO:0000313" key="2">
    <source>
        <dbReference type="Proteomes" id="UP000326837"/>
    </source>
</evidence>
<dbReference type="EMBL" id="AP021861">
    <property type="protein sequence ID" value="BBO36141.1"/>
    <property type="molecule type" value="Genomic_DNA"/>
</dbReference>
<sequence length="86" mass="9852">MDRQYSKFQQKAIQNFYDNRESISLQRLGELVTDLYLAEGKGRATKWKQIATALERAGVPKTEIDHLLKKDDVTLLAKKVTELTGK</sequence>
<name>A0A5K7XLF3_9BACT</name>
<reference evidence="2" key="1">
    <citation type="submission" date="2019-10" db="EMBL/GenBank/DDBJ databases">
        <title>Lacipirellula parvula gen. nov., sp. nov., representing a lineage of planctomycetes widespread in freshwater anoxic habitats, and description of the family Lacipirellulaceae.</title>
        <authorList>
            <person name="Dedysh S.N."/>
            <person name="Kulichevskaya I.S."/>
            <person name="Beletsky A.V."/>
            <person name="Rakitin A.L."/>
            <person name="Mardanov A.V."/>
            <person name="Ivanova A.A."/>
            <person name="Saltykova V.X."/>
            <person name="Rijpstra W.I.C."/>
            <person name="Sinninghe Damste J.S."/>
            <person name="Ravin N.V."/>
        </authorList>
    </citation>
    <scope>NUCLEOTIDE SEQUENCE [LARGE SCALE GENOMIC DNA]</scope>
    <source>
        <strain evidence="2">PX69</strain>
    </source>
</reference>
<proteinExistence type="predicted"/>
<protein>
    <submittedName>
        <fullName evidence="1">Uncharacterized protein</fullName>
    </submittedName>
</protein>
<dbReference type="RefSeq" id="WP_152101372.1">
    <property type="nucleotide sequence ID" value="NZ_AP021861.1"/>
</dbReference>
<keyword evidence="2" id="KW-1185">Reference proteome</keyword>
<gene>
    <name evidence="1" type="ORF">PLANPX_5753</name>
</gene>
<organism evidence="1 2">
    <name type="scientific">Lacipirellula parvula</name>
    <dbReference type="NCBI Taxonomy" id="2650471"/>
    <lineage>
        <taxon>Bacteria</taxon>
        <taxon>Pseudomonadati</taxon>
        <taxon>Planctomycetota</taxon>
        <taxon>Planctomycetia</taxon>
        <taxon>Pirellulales</taxon>
        <taxon>Lacipirellulaceae</taxon>
        <taxon>Lacipirellula</taxon>
    </lineage>
</organism>
<dbReference type="Proteomes" id="UP000326837">
    <property type="component" value="Chromosome"/>
</dbReference>
<evidence type="ECO:0000313" key="1">
    <source>
        <dbReference type="EMBL" id="BBO36141.1"/>
    </source>
</evidence>